<dbReference type="PANTHER" id="PTHR30136">
    <property type="entry name" value="HELIX-TURN-HELIX TRANSCRIPTIONAL REGULATOR, ICLR FAMILY"/>
    <property type="match status" value="1"/>
</dbReference>
<reference evidence="6 7" key="1">
    <citation type="submission" date="2017-02" db="EMBL/GenBank/DDBJ databases">
        <authorList>
            <person name="Peterson S.W."/>
        </authorList>
    </citation>
    <scope>NUCLEOTIDE SEQUENCE [LARGE SCALE GENOMIC DNA]</scope>
    <source>
        <strain evidence="6 7">B Mb 05.01</strain>
    </source>
</reference>
<evidence type="ECO:0000256" key="1">
    <source>
        <dbReference type="ARBA" id="ARBA00023015"/>
    </source>
</evidence>
<dbReference type="InterPro" id="IPR014757">
    <property type="entry name" value="Tscrpt_reg_IclR_C"/>
</dbReference>
<dbReference type="InterPro" id="IPR050707">
    <property type="entry name" value="HTH_MetabolicPath_Reg"/>
</dbReference>
<feature type="domain" description="HTH iclR-type" evidence="4">
    <location>
        <begin position="6"/>
        <end position="65"/>
    </location>
</feature>
<sequence length="229" mass="24310">MSVPASQTLSRGIRILEILADEPLTIDEIAARLEVHRSIAYRLLRTLEDHRLAVREANGLVALGPRMAALAAGVAHDLQAAALPELTAVANELALTTFLAVLDADECITLSSVEPRHTIANVAQRPGARHPVTVGAPGKAILSLMPTEQWPTHAPSRLADEVAEVRRRGYATSHDEVIPTVQSVAVPLALRGRRPAALAVIRVASPVPDAEIAQRLLHSAAAIREALGG</sequence>
<evidence type="ECO:0000259" key="5">
    <source>
        <dbReference type="PROSITE" id="PS51078"/>
    </source>
</evidence>
<dbReference type="GO" id="GO:0045892">
    <property type="term" value="P:negative regulation of DNA-templated transcription"/>
    <property type="evidence" value="ECO:0007669"/>
    <property type="project" value="TreeGrafter"/>
</dbReference>
<keyword evidence="7" id="KW-1185">Reference proteome</keyword>
<dbReference type="InterPro" id="IPR036388">
    <property type="entry name" value="WH-like_DNA-bd_sf"/>
</dbReference>
<dbReference type="AlphaFoldDB" id="A0A1R4J8I8"/>
<dbReference type="InterPro" id="IPR011991">
    <property type="entry name" value="ArsR-like_HTH"/>
</dbReference>
<dbReference type="CDD" id="cd00090">
    <property type="entry name" value="HTH_ARSR"/>
    <property type="match status" value="1"/>
</dbReference>
<dbReference type="RefSeq" id="WP_087130533.1">
    <property type="nucleotide sequence ID" value="NZ_FUKO01000019.1"/>
</dbReference>
<dbReference type="EMBL" id="FUKO01000019">
    <property type="protein sequence ID" value="SJN28214.1"/>
    <property type="molecule type" value="Genomic_DNA"/>
</dbReference>
<dbReference type="OrthoDB" id="156285at2"/>
<dbReference type="PROSITE" id="PS51078">
    <property type="entry name" value="ICLR_ED"/>
    <property type="match status" value="1"/>
</dbReference>
<organism evidence="6 7">
    <name type="scientific">Microbacterium esteraromaticum</name>
    <dbReference type="NCBI Taxonomy" id="57043"/>
    <lineage>
        <taxon>Bacteria</taxon>
        <taxon>Bacillati</taxon>
        <taxon>Actinomycetota</taxon>
        <taxon>Actinomycetes</taxon>
        <taxon>Micrococcales</taxon>
        <taxon>Microbacteriaceae</taxon>
        <taxon>Microbacterium</taxon>
    </lineage>
</organism>
<evidence type="ECO:0000259" key="4">
    <source>
        <dbReference type="PROSITE" id="PS51077"/>
    </source>
</evidence>
<protein>
    <submittedName>
        <fullName evidence="6">Transcriptional regulator, IclR family</fullName>
    </submittedName>
</protein>
<feature type="domain" description="IclR-ED" evidence="5">
    <location>
        <begin position="59"/>
        <end position="229"/>
    </location>
</feature>
<dbReference type="SUPFAM" id="SSF46785">
    <property type="entry name" value="Winged helix' DNA-binding domain"/>
    <property type="match status" value="1"/>
</dbReference>
<dbReference type="PANTHER" id="PTHR30136:SF24">
    <property type="entry name" value="HTH-TYPE TRANSCRIPTIONAL REPRESSOR ALLR"/>
    <property type="match status" value="1"/>
</dbReference>
<dbReference type="InterPro" id="IPR005471">
    <property type="entry name" value="Tscrpt_reg_IclR_N"/>
</dbReference>
<dbReference type="SUPFAM" id="SSF55781">
    <property type="entry name" value="GAF domain-like"/>
    <property type="match status" value="1"/>
</dbReference>
<evidence type="ECO:0000313" key="6">
    <source>
        <dbReference type="EMBL" id="SJN28214.1"/>
    </source>
</evidence>
<dbReference type="Pfam" id="PF01614">
    <property type="entry name" value="IclR_C"/>
    <property type="match status" value="1"/>
</dbReference>
<dbReference type="Proteomes" id="UP000196320">
    <property type="component" value="Unassembled WGS sequence"/>
</dbReference>
<keyword evidence="1" id="KW-0805">Transcription regulation</keyword>
<dbReference type="Pfam" id="PF09339">
    <property type="entry name" value="HTH_IclR"/>
    <property type="match status" value="1"/>
</dbReference>
<evidence type="ECO:0000256" key="3">
    <source>
        <dbReference type="ARBA" id="ARBA00023163"/>
    </source>
</evidence>
<name>A0A1R4J8I8_9MICO</name>
<evidence type="ECO:0000256" key="2">
    <source>
        <dbReference type="ARBA" id="ARBA00023125"/>
    </source>
</evidence>
<dbReference type="Gene3D" id="1.10.10.10">
    <property type="entry name" value="Winged helix-like DNA-binding domain superfamily/Winged helix DNA-binding domain"/>
    <property type="match status" value="1"/>
</dbReference>
<dbReference type="InterPro" id="IPR029016">
    <property type="entry name" value="GAF-like_dom_sf"/>
</dbReference>
<keyword evidence="3" id="KW-0804">Transcription</keyword>
<dbReference type="SMART" id="SM00346">
    <property type="entry name" value="HTH_ICLR"/>
    <property type="match status" value="1"/>
</dbReference>
<evidence type="ECO:0000313" key="7">
    <source>
        <dbReference type="Proteomes" id="UP000196320"/>
    </source>
</evidence>
<dbReference type="GO" id="GO:0003677">
    <property type="term" value="F:DNA binding"/>
    <property type="evidence" value="ECO:0007669"/>
    <property type="project" value="UniProtKB-KW"/>
</dbReference>
<dbReference type="InterPro" id="IPR036390">
    <property type="entry name" value="WH_DNA-bd_sf"/>
</dbReference>
<dbReference type="Gene3D" id="3.30.450.40">
    <property type="match status" value="1"/>
</dbReference>
<proteinExistence type="predicted"/>
<keyword evidence="2" id="KW-0238">DNA-binding</keyword>
<dbReference type="PROSITE" id="PS51077">
    <property type="entry name" value="HTH_ICLR"/>
    <property type="match status" value="1"/>
</dbReference>
<accession>A0A1R4J8I8</accession>
<dbReference type="GO" id="GO:0003700">
    <property type="term" value="F:DNA-binding transcription factor activity"/>
    <property type="evidence" value="ECO:0007669"/>
    <property type="project" value="TreeGrafter"/>
</dbReference>
<gene>
    <name evidence="6" type="ORF">FM104_05935</name>
</gene>